<reference evidence="3" key="2">
    <citation type="submission" date="2023-04" db="EMBL/GenBank/DDBJ databases">
        <authorList>
            <person name="Bruccoleri R.E."/>
            <person name="Oakeley E.J."/>
            <person name="Faust A.-M."/>
            <person name="Dessus-Babus S."/>
            <person name="Altorfer M."/>
            <person name="Burckhardt D."/>
            <person name="Oertli M."/>
            <person name="Naumann U."/>
            <person name="Petersen F."/>
            <person name="Wong J."/>
        </authorList>
    </citation>
    <scope>NUCLEOTIDE SEQUENCE</scope>
    <source>
        <strain evidence="3">GSM-AAB239-AS_SAM_17_03QT</strain>
        <tissue evidence="3">Leaf</tissue>
    </source>
</reference>
<evidence type="ECO:0000313" key="3">
    <source>
        <dbReference type="EMBL" id="KAJ6845665.1"/>
    </source>
</evidence>
<accession>A0AAX6HZM9</accession>
<organism evidence="3 4">
    <name type="scientific">Iris pallida</name>
    <name type="common">Sweet iris</name>
    <dbReference type="NCBI Taxonomy" id="29817"/>
    <lineage>
        <taxon>Eukaryota</taxon>
        <taxon>Viridiplantae</taxon>
        <taxon>Streptophyta</taxon>
        <taxon>Embryophyta</taxon>
        <taxon>Tracheophyta</taxon>
        <taxon>Spermatophyta</taxon>
        <taxon>Magnoliopsida</taxon>
        <taxon>Liliopsida</taxon>
        <taxon>Asparagales</taxon>
        <taxon>Iridaceae</taxon>
        <taxon>Iridoideae</taxon>
        <taxon>Irideae</taxon>
        <taxon>Iris</taxon>
    </lineage>
</organism>
<reference evidence="3" key="1">
    <citation type="journal article" date="2023" name="GigaByte">
        <title>Genome assembly of the bearded iris, Iris pallida Lam.</title>
        <authorList>
            <person name="Bruccoleri R.E."/>
            <person name="Oakeley E.J."/>
            <person name="Faust A.M.E."/>
            <person name="Altorfer M."/>
            <person name="Dessus-Babus S."/>
            <person name="Burckhardt D."/>
            <person name="Oertli M."/>
            <person name="Naumann U."/>
            <person name="Petersen F."/>
            <person name="Wong J."/>
        </authorList>
    </citation>
    <scope>NUCLEOTIDE SEQUENCE</scope>
    <source>
        <strain evidence="3">GSM-AAB239-AS_SAM_17_03QT</strain>
    </source>
</reference>
<sequence>MMVRRDNLSRATVNPDRGGGDAHRRRLLVRLAVVGYGHATLDLAGSSSREMAVGRGTTGFGPGGCCAEVTTTAPA</sequence>
<gene>
    <name evidence="3" type="ORF">M6B38_286535</name>
    <name evidence="2" type="ORF">M6B38_394215</name>
</gene>
<dbReference type="Proteomes" id="UP001140949">
    <property type="component" value="Unassembled WGS sequence"/>
</dbReference>
<evidence type="ECO:0000256" key="1">
    <source>
        <dbReference type="SAM" id="MobiDB-lite"/>
    </source>
</evidence>
<comment type="caution">
    <text evidence="3">The sequence shown here is derived from an EMBL/GenBank/DDBJ whole genome shotgun (WGS) entry which is preliminary data.</text>
</comment>
<evidence type="ECO:0000313" key="4">
    <source>
        <dbReference type="Proteomes" id="UP001140949"/>
    </source>
</evidence>
<dbReference type="AlphaFoldDB" id="A0AAX6HZM9"/>
<keyword evidence="4" id="KW-1185">Reference proteome</keyword>
<name>A0AAX6HZM9_IRIPA</name>
<protein>
    <submittedName>
        <fullName evidence="3">Basic proline-rich protein-like</fullName>
    </submittedName>
</protein>
<proteinExistence type="predicted"/>
<dbReference type="EMBL" id="JANAVB010005999">
    <property type="protein sequence ID" value="KAJ6845665.1"/>
    <property type="molecule type" value="Genomic_DNA"/>
</dbReference>
<feature type="region of interest" description="Disordered" evidence="1">
    <location>
        <begin position="1"/>
        <end position="22"/>
    </location>
</feature>
<evidence type="ECO:0000313" key="2">
    <source>
        <dbReference type="EMBL" id="KAJ6820897.1"/>
    </source>
</evidence>
<dbReference type="EMBL" id="JANAVB010025196">
    <property type="protein sequence ID" value="KAJ6820897.1"/>
    <property type="molecule type" value="Genomic_DNA"/>
</dbReference>